<dbReference type="GO" id="GO:0005737">
    <property type="term" value="C:cytoplasm"/>
    <property type="evidence" value="ECO:0007669"/>
    <property type="project" value="InterPro"/>
</dbReference>
<dbReference type="InterPro" id="IPR012796">
    <property type="entry name" value="Lysidine-tRNA-synth_C"/>
</dbReference>
<dbReference type="InterPro" id="IPR020825">
    <property type="entry name" value="Phe-tRNA_synthase-like_B3/B4"/>
</dbReference>
<evidence type="ECO:0000313" key="2">
    <source>
        <dbReference type="EMBL" id="MPN04662.1"/>
    </source>
</evidence>
<dbReference type="NCBIfam" id="TIGR02433">
    <property type="entry name" value="lysidine_TilS_C"/>
    <property type="match status" value="1"/>
</dbReference>
<dbReference type="Gene3D" id="3.50.40.10">
    <property type="entry name" value="Phenylalanyl-trna Synthetase, Chain B, domain 3"/>
    <property type="match status" value="1"/>
</dbReference>
<dbReference type="GO" id="GO:0016879">
    <property type="term" value="F:ligase activity, forming carbon-nitrogen bonds"/>
    <property type="evidence" value="ECO:0007669"/>
    <property type="project" value="InterPro"/>
</dbReference>
<dbReference type="GO" id="GO:0005524">
    <property type="term" value="F:ATP binding"/>
    <property type="evidence" value="ECO:0007669"/>
    <property type="project" value="InterPro"/>
</dbReference>
<protein>
    <recommendedName>
        <fullName evidence="1">Lysidine-tRNA(Ile) synthetase C-terminal domain-containing protein</fullName>
    </recommendedName>
</protein>
<dbReference type="Pfam" id="PF11734">
    <property type="entry name" value="TilS_C"/>
    <property type="match status" value="1"/>
</dbReference>
<organism evidence="2">
    <name type="scientific">bioreactor metagenome</name>
    <dbReference type="NCBI Taxonomy" id="1076179"/>
    <lineage>
        <taxon>unclassified sequences</taxon>
        <taxon>metagenomes</taxon>
        <taxon>ecological metagenomes</taxon>
    </lineage>
</organism>
<comment type="caution">
    <text evidence="2">The sequence shown here is derived from an EMBL/GenBank/DDBJ whole genome shotgun (WGS) entry which is preliminary data.</text>
</comment>
<dbReference type="GO" id="GO:0008033">
    <property type="term" value="P:tRNA processing"/>
    <property type="evidence" value="ECO:0007669"/>
    <property type="project" value="InterPro"/>
</dbReference>
<reference evidence="2" key="1">
    <citation type="submission" date="2019-08" db="EMBL/GenBank/DDBJ databases">
        <authorList>
            <person name="Kucharzyk K."/>
            <person name="Murdoch R.W."/>
            <person name="Higgins S."/>
            <person name="Loffler F."/>
        </authorList>
    </citation>
    <scope>NUCLEOTIDE SEQUENCE</scope>
</reference>
<dbReference type="AlphaFoldDB" id="A0A645ETW2"/>
<accession>A0A645ETW2</accession>
<dbReference type="EMBL" id="VSSQ01050581">
    <property type="protein sequence ID" value="MPN04662.1"/>
    <property type="molecule type" value="Genomic_DNA"/>
</dbReference>
<feature type="domain" description="Lysidine-tRNA(Ile) synthetase C-terminal" evidence="1">
    <location>
        <begin position="53"/>
        <end position="125"/>
    </location>
</feature>
<gene>
    <name evidence="2" type="ORF">SDC9_151907</name>
</gene>
<proteinExistence type="predicted"/>
<sequence length="132" mass="15374">MQNWCVPFRTGEIELPYGKMTLTVFHSNSENTQKIYKQFSDHAVDYDKIKGTILIRNKRDGDSLSLAKRHVTKKIKKIFNEDHIPPDKRAYLPLITDNNAVVWLAGYGTDRNYQVTQNTENILVVEFEENDK</sequence>
<dbReference type="SMART" id="SM00977">
    <property type="entry name" value="TilS_C"/>
    <property type="match status" value="1"/>
</dbReference>
<dbReference type="SUPFAM" id="SSF56037">
    <property type="entry name" value="PheT/TilS domain"/>
    <property type="match status" value="1"/>
</dbReference>
<evidence type="ECO:0000259" key="1">
    <source>
        <dbReference type="SMART" id="SM00977"/>
    </source>
</evidence>
<name>A0A645ETW2_9ZZZZ</name>